<evidence type="ECO:0000313" key="3">
    <source>
        <dbReference type="Proteomes" id="UP000053958"/>
    </source>
</evidence>
<protein>
    <submittedName>
        <fullName evidence="2">Uncharacterized protein</fullName>
    </submittedName>
</protein>
<accession>A0A0F4YNB8</accession>
<gene>
    <name evidence="2" type="ORF">T310_6300</name>
</gene>
<dbReference type="RefSeq" id="XP_013326341.1">
    <property type="nucleotide sequence ID" value="XM_013470887.1"/>
</dbReference>
<dbReference type="AlphaFoldDB" id="A0A0F4YNB8"/>
<proteinExistence type="predicted"/>
<sequence>MADKRDNRDQRYIWGKGGLNGGPTRSHSSDFNHIGAGAKLNNHPDTQSQSQQHAVANPANPADPLAGLDHHRVRFDANNNDDLPAMIQAMQNEHPNEGPWNALHLQQ</sequence>
<name>A0A0F4YNB8_RASE3</name>
<dbReference type="Proteomes" id="UP000053958">
    <property type="component" value="Unassembled WGS sequence"/>
</dbReference>
<keyword evidence="3" id="KW-1185">Reference proteome</keyword>
<dbReference type="GeneID" id="25318605"/>
<evidence type="ECO:0000256" key="1">
    <source>
        <dbReference type="SAM" id="MobiDB-lite"/>
    </source>
</evidence>
<comment type="caution">
    <text evidence="2">The sequence shown here is derived from an EMBL/GenBank/DDBJ whole genome shotgun (WGS) entry which is preliminary data.</text>
</comment>
<organism evidence="2 3">
    <name type="scientific">Rasamsonia emersonii (strain ATCC 16479 / CBS 393.64 / IMI 116815)</name>
    <dbReference type="NCBI Taxonomy" id="1408163"/>
    <lineage>
        <taxon>Eukaryota</taxon>
        <taxon>Fungi</taxon>
        <taxon>Dikarya</taxon>
        <taxon>Ascomycota</taxon>
        <taxon>Pezizomycotina</taxon>
        <taxon>Eurotiomycetes</taxon>
        <taxon>Eurotiomycetidae</taxon>
        <taxon>Eurotiales</taxon>
        <taxon>Trichocomaceae</taxon>
        <taxon>Rasamsonia</taxon>
    </lineage>
</organism>
<reference evidence="2 3" key="1">
    <citation type="submission" date="2015-04" db="EMBL/GenBank/DDBJ databases">
        <authorList>
            <person name="Heijne W.H."/>
            <person name="Fedorova N.D."/>
            <person name="Nierman W.C."/>
            <person name="Vollebregt A.W."/>
            <person name="Zhao Z."/>
            <person name="Wu L."/>
            <person name="Kumar M."/>
            <person name="Stam H."/>
            <person name="van den Berg M.A."/>
            <person name="Pel H.J."/>
        </authorList>
    </citation>
    <scope>NUCLEOTIDE SEQUENCE [LARGE SCALE GENOMIC DNA]</scope>
    <source>
        <strain evidence="2 3">CBS 393.64</strain>
    </source>
</reference>
<feature type="compositionally biased region" description="Polar residues" evidence="1">
    <location>
        <begin position="43"/>
        <end position="54"/>
    </location>
</feature>
<feature type="compositionally biased region" description="Basic and acidic residues" evidence="1">
    <location>
        <begin position="1"/>
        <end position="11"/>
    </location>
</feature>
<evidence type="ECO:0000313" key="2">
    <source>
        <dbReference type="EMBL" id="KKA19729.1"/>
    </source>
</evidence>
<feature type="region of interest" description="Disordered" evidence="1">
    <location>
        <begin position="1"/>
        <end position="69"/>
    </location>
</feature>
<dbReference type="EMBL" id="LASV01000325">
    <property type="protein sequence ID" value="KKA19729.1"/>
    <property type="molecule type" value="Genomic_DNA"/>
</dbReference>